<sequence>MLRTRKAHHAALSIPLTEAQEVPDLQFVSPGGHTGEQQAERVEDDQAEEPGLRPVYLLWTHVGHSSTSTPSGARPQVSRVSGESVTPHS</sequence>
<feature type="region of interest" description="Disordered" evidence="1">
    <location>
        <begin position="26"/>
        <end position="49"/>
    </location>
</feature>
<feature type="compositionally biased region" description="Polar residues" evidence="1">
    <location>
        <begin position="78"/>
        <end position="89"/>
    </location>
</feature>
<feature type="region of interest" description="Disordered" evidence="1">
    <location>
        <begin position="1"/>
        <end position="20"/>
    </location>
</feature>
<accession>S7MVE2</accession>
<proteinExistence type="predicted"/>
<organism evidence="2 3">
    <name type="scientific">Myotis brandtii</name>
    <name type="common">Brandt's bat</name>
    <dbReference type="NCBI Taxonomy" id="109478"/>
    <lineage>
        <taxon>Eukaryota</taxon>
        <taxon>Metazoa</taxon>
        <taxon>Chordata</taxon>
        <taxon>Craniata</taxon>
        <taxon>Vertebrata</taxon>
        <taxon>Euteleostomi</taxon>
        <taxon>Mammalia</taxon>
        <taxon>Eutheria</taxon>
        <taxon>Laurasiatheria</taxon>
        <taxon>Chiroptera</taxon>
        <taxon>Yangochiroptera</taxon>
        <taxon>Vespertilionidae</taxon>
        <taxon>Myotis</taxon>
    </lineage>
</organism>
<evidence type="ECO:0000256" key="1">
    <source>
        <dbReference type="SAM" id="MobiDB-lite"/>
    </source>
</evidence>
<feature type="region of interest" description="Disordered" evidence="1">
    <location>
        <begin position="63"/>
        <end position="89"/>
    </location>
</feature>
<dbReference type="Proteomes" id="UP000052978">
    <property type="component" value="Unassembled WGS sequence"/>
</dbReference>
<name>S7MVE2_MYOBR</name>
<evidence type="ECO:0000313" key="2">
    <source>
        <dbReference type="EMBL" id="EPQ08454.1"/>
    </source>
</evidence>
<dbReference type="EMBL" id="KE162477">
    <property type="protein sequence ID" value="EPQ08454.1"/>
    <property type="molecule type" value="Genomic_DNA"/>
</dbReference>
<keyword evidence="3" id="KW-1185">Reference proteome</keyword>
<protein>
    <submittedName>
        <fullName evidence="2">Uncharacterized protein</fullName>
    </submittedName>
</protein>
<dbReference type="AlphaFoldDB" id="S7MVE2"/>
<evidence type="ECO:0000313" key="3">
    <source>
        <dbReference type="Proteomes" id="UP000052978"/>
    </source>
</evidence>
<gene>
    <name evidence="2" type="ORF">D623_10020919</name>
</gene>
<reference evidence="2 3" key="1">
    <citation type="journal article" date="2013" name="Nat. Commun.">
        <title>Genome analysis reveals insights into physiology and longevity of the Brandt's bat Myotis brandtii.</title>
        <authorList>
            <person name="Seim I."/>
            <person name="Fang X."/>
            <person name="Xiong Z."/>
            <person name="Lobanov A.V."/>
            <person name="Huang Z."/>
            <person name="Ma S."/>
            <person name="Feng Y."/>
            <person name="Turanov A.A."/>
            <person name="Zhu Y."/>
            <person name="Lenz T.L."/>
            <person name="Gerashchenko M.V."/>
            <person name="Fan D."/>
            <person name="Hee Yim S."/>
            <person name="Yao X."/>
            <person name="Jordan D."/>
            <person name="Xiong Y."/>
            <person name="Ma Y."/>
            <person name="Lyapunov A.N."/>
            <person name="Chen G."/>
            <person name="Kulakova O.I."/>
            <person name="Sun Y."/>
            <person name="Lee S.G."/>
            <person name="Bronson R.T."/>
            <person name="Moskalev A.A."/>
            <person name="Sunyaev S.R."/>
            <person name="Zhang G."/>
            <person name="Krogh A."/>
            <person name="Wang J."/>
            <person name="Gladyshev V.N."/>
        </authorList>
    </citation>
    <scope>NUCLEOTIDE SEQUENCE [LARGE SCALE GENOMIC DNA]</scope>
</reference>